<evidence type="ECO:0000313" key="1">
    <source>
        <dbReference type="EMBL" id="GAA6410241.1"/>
    </source>
</evidence>
<dbReference type="Proteomes" id="UP001600943">
    <property type="component" value="Unassembled WGS sequence"/>
</dbReference>
<organism evidence="1 2">
    <name type="scientific">Blautia hominis</name>
    <dbReference type="NCBI Taxonomy" id="2025493"/>
    <lineage>
        <taxon>Bacteria</taxon>
        <taxon>Bacillati</taxon>
        <taxon>Bacillota</taxon>
        <taxon>Clostridia</taxon>
        <taxon>Lachnospirales</taxon>
        <taxon>Lachnospiraceae</taxon>
        <taxon>Blautia</taxon>
    </lineage>
</organism>
<protein>
    <submittedName>
        <fullName evidence="1">Uncharacterized protein</fullName>
    </submittedName>
</protein>
<name>A0ABQ0BFP5_9FIRM</name>
<dbReference type="RefSeq" id="WP_390408532.1">
    <property type="nucleotide sequence ID" value="NZ_BAABYW010000001.1"/>
</dbReference>
<gene>
    <name evidence="1" type="ORF">K040078D81_43580</name>
</gene>
<sequence>MVNKRKLAVPVTTAFICTLPKGTQEIIRDDLEAYAREHKITLDWDNEARDYIAMTRRFCDIDEIYDSTDLEFCDEGEDIEAYEKSQQRGIVLHLKDIDVEKLCKTAGMVGLSVSELLENFVEDLIDGERMNGSYERMLANQWFENCWFSRDTNYSFLSYLLERNYVDRMLDIWEWLEDYKLLDELNKCQLETQTWMQEEVDIAFETYMEFHGKGSETIEEEMKKVLEWKEEYEKIMGISENCPVQER</sequence>
<keyword evidence="2" id="KW-1185">Reference proteome</keyword>
<proteinExistence type="predicted"/>
<comment type="caution">
    <text evidence="1">The sequence shown here is derived from an EMBL/GenBank/DDBJ whole genome shotgun (WGS) entry which is preliminary data.</text>
</comment>
<dbReference type="EMBL" id="BAABYW010000001">
    <property type="protein sequence ID" value="GAA6410241.1"/>
    <property type="molecule type" value="Genomic_DNA"/>
</dbReference>
<reference evidence="1 2" key="1">
    <citation type="submission" date="2024-04" db="EMBL/GenBank/DDBJ databases">
        <title>Defined microbial consortia suppress multidrug-resistant proinflammatory Enterobacteriaceae via ecological control.</title>
        <authorList>
            <person name="Furuichi M."/>
            <person name="Kawaguchi T."/>
            <person name="Pust M."/>
            <person name="Yasuma K."/>
            <person name="Plichta D."/>
            <person name="Hasegawa N."/>
            <person name="Ohya T."/>
            <person name="Bhattarai S."/>
            <person name="Sasajima S."/>
            <person name="Aoto Y."/>
            <person name="Tuganbaev T."/>
            <person name="Yaginuma M."/>
            <person name="Ueda M."/>
            <person name="Okahashi N."/>
            <person name="Amafuji K."/>
            <person name="Kiridooshi Y."/>
            <person name="Sugita K."/>
            <person name="Strazar M."/>
            <person name="Skelly A."/>
            <person name="Suda W."/>
            <person name="Hattori M."/>
            <person name="Nakamoto N."/>
            <person name="Caballero S."/>
            <person name="Norman J."/>
            <person name="Olle B."/>
            <person name="Tanoue T."/>
            <person name="Arita M."/>
            <person name="Bucci V."/>
            <person name="Atarashi K."/>
            <person name="Xavier R."/>
            <person name="Honda K."/>
        </authorList>
    </citation>
    <scope>NUCLEOTIDE SEQUENCE [LARGE SCALE GENOMIC DNA]</scope>
    <source>
        <strain evidence="2">k04-0078-D8-1</strain>
    </source>
</reference>
<evidence type="ECO:0000313" key="2">
    <source>
        <dbReference type="Proteomes" id="UP001600943"/>
    </source>
</evidence>
<accession>A0ABQ0BFP5</accession>